<reference evidence="2" key="2">
    <citation type="submission" date="2020-05" db="UniProtKB">
        <authorList>
            <consortium name="EnsemblMetazoa"/>
        </authorList>
    </citation>
    <scope>IDENTIFICATION</scope>
    <source>
        <strain evidence="2">JHB</strain>
    </source>
</reference>
<name>B0X0S7_CULQU</name>
<keyword evidence="3" id="KW-1185">Reference proteome</keyword>
<dbReference type="EnsemblMetazoa" id="CPIJ012551-RA">
    <property type="protein sequence ID" value="CPIJ012551-PA"/>
    <property type="gene ID" value="CPIJ012551"/>
</dbReference>
<dbReference type="eggNOG" id="ENOG502S8XF">
    <property type="taxonomic scope" value="Eukaryota"/>
</dbReference>
<evidence type="ECO:0000313" key="1">
    <source>
        <dbReference type="EMBL" id="EDS38319.1"/>
    </source>
</evidence>
<dbReference type="VEuPathDB" id="VectorBase:CPIJ012551"/>
<dbReference type="STRING" id="7176.B0X0S7"/>
<organism>
    <name type="scientific">Culex quinquefasciatus</name>
    <name type="common">Southern house mosquito</name>
    <name type="synonym">Culex pungens</name>
    <dbReference type="NCBI Taxonomy" id="7176"/>
    <lineage>
        <taxon>Eukaryota</taxon>
        <taxon>Metazoa</taxon>
        <taxon>Ecdysozoa</taxon>
        <taxon>Arthropoda</taxon>
        <taxon>Hexapoda</taxon>
        <taxon>Insecta</taxon>
        <taxon>Pterygota</taxon>
        <taxon>Neoptera</taxon>
        <taxon>Endopterygota</taxon>
        <taxon>Diptera</taxon>
        <taxon>Nematocera</taxon>
        <taxon>Culicoidea</taxon>
        <taxon>Culicidae</taxon>
        <taxon>Culicinae</taxon>
        <taxon>Culicini</taxon>
        <taxon>Culex</taxon>
        <taxon>Culex</taxon>
    </lineage>
</organism>
<dbReference type="HOGENOM" id="CLU_2433130_0_0_1"/>
<dbReference type="VEuPathDB" id="VectorBase:CQUJHB000561"/>
<evidence type="ECO:0000313" key="3">
    <source>
        <dbReference type="Proteomes" id="UP000002320"/>
    </source>
</evidence>
<dbReference type="Proteomes" id="UP000002320">
    <property type="component" value="Unassembled WGS sequence"/>
</dbReference>
<dbReference type="AlphaFoldDB" id="B0X0S7"/>
<feature type="non-terminal residue" evidence="1">
    <location>
        <position position="1"/>
    </location>
</feature>
<evidence type="ECO:0000313" key="2">
    <source>
        <dbReference type="EnsemblMetazoa" id="CPIJ012551-PA"/>
    </source>
</evidence>
<dbReference type="OrthoDB" id="10029564at2759"/>
<accession>B0X0S7</accession>
<proteinExistence type="predicted"/>
<sequence>IYRDRERDRSIPNIQNLMTRTVNMSRDQQTDASHGFGICVKGGKDSVRHKNFPGWMEDEMEIVDEMGKEVVSPRPHAVLTAWERALADESS</sequence>
<dbReference type="InParanoid" id="B0X0S7"/>
<protein>
    <submittedName>
        <fullName evidence="1 2">Uncharacterized protein</fullName>
    </submittedName>
</protein>
<dbReference type="KEGG" id="cqu:CpipJ_CPIJ012551"/>
<dbReference type="EMBL" id="DS232244">
    <property type="protein sequence ID" value="EDS38319.1"/>
    <property type="molecule type" value="Genomic_DNA"/>
</dbReference>
<reference evidence="1" key="1">
    <citation type="submission" date="2007-03" db="EMBL/GenBank/DDBJ databases">
        <title>Annotation of Culex pipiens quinquefasciatus.</title>
        <authorList>
            <consortium name="The Broad Institute Genome Sequencing Platform"/>
            <person name="Atkinson P.W."/>
            <person name="Hemingway J."/>
            <person name="Christensen B.M."/>
            <person name="Higgs S."/>
            <person name="Kodira C."/>
            <person name="Hannick L."/>
            <person name="Megy K."/>
            <person name="O'Leary S."/>
            <person name="Pearson M."/>
            <person name="Haas B.J."/>
            <person name="Mauceli E."/>
            <person name="Wortman J.R."/>
            <person name="Lee N.H."/>
            <person name="Guigo R."/>
            <person name="Stanke M."/>
            <person name="Alvarado L."/>
            <person name="Amedeo P."/>
            <person name="Antoine C.H."/>
            <person name="Arensburger P."/>
            <person name="Bidwell S.L."/>
            <person name="Crawford M."/>
            <person name="Camaro F."/>
            <person name="Devon K."/>
            <person name="Engels R."/>
            <person name="Hammond M."/>
            <person name="Howarth C."/>
            <person name="Koehrsen M."/>
            <person name="Lawson D."/>
            <person name="Montgomery P."/>
            <person name="Nene V."/>
            <person name="Nusbaum C."/>
            <person name="Puiu D."/>
            <person name="Romero-Severson J."/>
            <person name="Severson D.W."/>
            <person name="Shumway M."/>
            <person name="Sisk P."/>
            <person name="Stolte C."/>
            <person name="Zeng Q."/>
            <person name="Eisenstadt E."/>
            <person name="Fraser-Liggett C."/>
            <person name="Strausberg R."/>
            <person name="Galagan J."/>
            <person name="Birren B."/>
            <person name="Collins F.H."/>
        </authorList>
    </citation>
    <scope>NUCLEOTIDE SEQUENCE [LARGE SCALE GENOMIC DNA]</scope>
    <source>
        <strain evidence="1">JHB</strain>
    </source>
</reference>
<gene>
    <name evidence="2" type="primary">6045976</name>
    <name evidence="1" type="ORF">CpipJ_CPIJ012551</name>
</gene>